<sequence>MPELHIRNQAAHVLLEPFLQEFAKTWECELVPLEDRYVLYPEVMLRKHGLFLFKLADGYKVCREEDATTWEDFLLMRLAHLLADRGRGRLQLNGEGEPLEVEPHRFATFDDYVDKVLEYEDDLVRDMKKYWIYAHRKRSIR</sequence>
<organism evidence="1 2">
    <name type="scientific">Paenibacillus contaminans</name>
    <dbReference type="NCBI Taxonomy" id="450362"/>
    <lineage>
        <taxon>Bacteria</taxon>
        <taxon>Bacillati</taxon>
        <taxon>Bacillota</taxon>
        <taxon>Bacilli</taxon>
        <taxon>Bacillales</taxon>
        <taxon>Paenibacillaceae</taxon>
        <taxon>Paenibacillus</taxon>
    </lineage>
</organism>
<dbReference type="AlphaFoldDB" id="A0A329MLR2"/>
<name>A0A329MLR2_9BACL</name>
<protein>
    <submittedName>
        <fullName evidence="1">Uncharacterized protein</fullName>
    </submittedName>
</protein>
<dbReference type="Proteomes" id="UP000250369">
    <property type="component" value="Unassembled WGS sequence"/>
</dbReference>
<gene>
    <name evidence="1" type="ORF">DQG23_17395</name>
</gene>
<dbReference type="OrthoDB" id="2618986at2"/>
<accession>A0A329MLR2</accession>
<dbReference type="RefSeq" id="WP_113032133.1">
    <property type="nucleotide sequence ID" value="NZ_QMFB01000009.1"/>
</dbReference>
<evidence type="ECO:0000313" key="2">
    <source>
        <dbReference type="Proteomes" id="UP000250369"/>
    </source>
</evidence>
<keyword evidence="2" id="KW-1185">Reference proteome</keyword>
<reference evidence="1 2" key="1">
    <citation type="journal article" date="2009" name="Int. J. Syst. Evol. Microbiol.">
        <title>Paenibacillus contaminans sp. nov., isolated from a contaminated laboratory plate.</title>
        <authorList>
            <person name="Chou J.H."/>
            <person name="Lee J.H."/>
            <person name="Lin M.C."/>
            <person name="Chang P.S."/>
            <person name="Arun A.B."/>
            <person name="Young C.C."/>
            <person name="Chen W.M."/>
        </authorList>
    </citation>
    <scope>NUCLEOTIDE SEQUENCE [LARGE SCALE GENOMIC DNA]</scope>
    <source>
        <strain evidence="1 2">CKOBP-6</strain>
    </source>
</reference>
<comment type="caution">
    <text evidence="1">The sequence shown here is derived from an EMBL/GenBank/DDBJ whole genome shotgun (WGS) entry which is preliminary data.</text>
</comment>
<dbReference type="EMBL" id="QMFB01000009">
    <property type="protein sequence ID" value="RAV20236.1"/>
    <property type="molecule type" value="Genomic_DNA"/>
</dbReference>
<proteinExistence type="predicted"/>
<evidence type="ECO:0000313" key="1">
    <source>
        <dbReference type="EMBL" id="RAV20236.1"/>
    </source>
</evidence>